<proteinExistence type="predicted"/>
<reference evidence="1" key="1">
    <citation type="journal article" date="2020" name="ISME J.">
        <title>Gammaproteobacteria mediating utilization of methyl-, sulfur- and petroleum organic compounds in deep ocean hydrothermal plumes.</title>
        <authorList>
            <person name="Zhou Z."/>
            <person name="Liu Y."/>
            <person name="Pan J."/>
            <person name="Cron B.R."/>
            <person name="Toner B.M."/>
            <person name="Anantharaman K."/>
            <person name="Breier J.A."/>
            <person name="Dick G.J."/>
            <person name="Li M."/>
        </authorList>
    </citation>
    <scope>NUCLEOTIDE SEQUENCE</scope>
    <source>
        <strain evidence="1">SZUA-1435</strain>
    </source>
</reference>
<dbReference type="Proteomes" id="UP000605805">
    <property type="component" value="Unassembled WGS sequence"/>
</dbReference>
<gene>
    <name evidence="1" type="ORF">EYH02_00890</name>
</gene>
<name>A0A833DSS7_9CREN</name>
<sequence>MLSSDKVKEILFRIGVEKVLIEESSYDCVLALALYKGREMLVAVMQGEHAVYAKIVPAESMPLQYWKCGYIEYTPTGLYAFAKDLNELVDKLKHKMDRVVKAEVRGIEV</sequence>
<evidence type="ECO:0000313" key="1">
    <source>
        <dbReference type="EMBL" id="HIP56617.1"/>
    </source>
</evidence>
<evidence type="ECO:0000313" key="2">
    <source>
        <dbReference type="Proteomes" id="UP000605805"/>
    </source>
</evidence>
<dbReference type="EMBL" id="DQTV01000017">
    <property type="protein sequence ID" value="HIP56617.1"/>
    <property type="molecule type" value="Genomic_DNA"/>
</dbReference>
<organism evidence="1 2">
    <name type="scientific">Ignisphaera aggregans</name>
    <dbReference type="NCBI Taxonomy" id="334771"/>
    <lineage>
        <taxon>Archaea</taxon>
        <taxon>Thermoproteota</taxon>
        <taxon>Thermoprotei</taxon>
        <taxon>Desulfurococcales</taxon>
        <taxon>Desulfurococcaceae</taxon>
        <taxon>Ignisphaera</taxon>
    </lineage>
</organism>
<dbReference type="AlphaFoldDB" id="A0A833DSS7"/>
<comment type="caution">
    <text evidence="1">The sequence shown here is derived from an EMBL/GenBank/DDBJ whole genome shotgun (WGS) entry which is preliminary data.</text>
</comment>
<accession>A0A833DSS7</accession>
<protein>
    <submittedName>
        <fullName evidence="1">Uncharacterized protein</fullName>
    </submittedName>
</protein>